<organism evidence="1 2">
    <name type="scientific">Ciona savignyi</name>
    <name type="common">Pacific transparent sea squirt</name>
    <dbReference type="NCBI Taxonomy" id="51511"/>
    <lineage>
        <taxon>Eukaryota</taxon>
        <taxon>Metazoa</taxon>
        <taxon>Chordata</taxon>
        <taxon>Tunicata</taxon>
        <taxon>Ascidiacea</taxon>
        <taxon>Phlebobranchia</taxon>
        <taxon>Cionidae</taxon>
        <taxon>Ciona</taxon>
    </lineage>
</organism>
<accession>H2ZM33</accession>
<dbReference type="GeneTree" id="ENSGT00660000096247"/>
<evidence type="ECO:0000313" key="1">
    <source>
        <dbReference type="Ensembl" id="ENSCSAVP00000018649.1"/>
    </source>
</evidence>
<dbReference type="AlphaFoldDB" id="H2ZM33"/>
<dbReference type="Ensembl" id="ENSCSAVT00000018851.1">
    <property type="protein sequence ID" value="ENSCSAVP00000018649.1"/>
    <property type="gene ID" value="ENSCSAVG00000010954.1"/>
</dbReference>
<reference evidence="2" key="1">
    <citation type="submission" date="2003-08" db="EMBL/GenBank/DDBJ databases">
        <authorList>
            <person name="Birren B."/>
            <person name="Nusbaum C."/>
            <person name="Abebe A."/>
            <person name="Abouelleil A."/>
            <person name="Adekoya E."/>
            <person name="Ait-zahra M."/>
            <person name="Allen N."/>
            <person name="Allen T."/>
            <person name="An P."/>
            <person name="Anderson M."/>
            <person name="Anderson S."/>
            <person name="Arachchi H."/>
            <person name="Armbruster J."/>
            <person name="Bachantsang P."/>
            <person name="Baldwin J."/>
            <person name="Barry A."/>
            <person name="Bayul T."/>
            <person name="Blitshsteyn B."/>
            <person name="Bloom T."/>
            <person name="Blye J."/>
            <person name="Boguslavskiy L."/>
            <person name="Borowsky M."/>
            <person name="Boukhgalter B."/>
            <person name="Brunache A."/>
            <person name="Butler J."/>
            <person name="Calixte N."/>
            <person name="Calvo S."/>
            <person name="Camarata J."/>
            <person name="Campo K."/>
            <person name="Chang J."/>
            <person name="Cheshatsang Y."/>
            <person name="Citroen M."/>
            <person name="Collymore A."/>
            <person name="Considine T."/>
            <person name="Cook A."/>
            <person name="Cooke P."/>
            <person name="Corum B."/>
            <person name="Cuomo C."/>
            <person name="David R."/>
            <person name="Dawoe T."/>
            <person name="Degray S."/>
            <person name="Dodge S."/>
            <person name="Dooley K."/>
            <person name="Dorje P."/>
            <person name="Dorjee K."/>
            <person name="Dorris L."/>
            <person name="Duffey N."/>
            <person name="Dupes A."/>
            <person name="Elkins T."/>
            <person name="Engels R."/>
            <person name="Erickson J."/>
            <person name="Farina A."/>
            <person name="Faro S."/>
            <person name="Ferreira P."/>
            <person name="Fischer H."/>
            <person name="Fitzgerald M."/>
            <person name="Foley K."/>
            <person name="Gage D."/>
            <person name="Galagan J."/>
            <person name="Gearin G."/>
            <person name="Gnerre S."/>
            <person name="Gnirke A."/>
            <person name="Goyette A."/>
            <person name="Graham J."/>
            <person name="Grandbois E."/>
            <person name="Gyaltsen K."/>
            <person name="Hafez N."/>
            <person name="Hagopian D."/>
            <person name="Hagos B."/>
            <person name="Hall J."/>
            <person name="Hatcher B."/>
            <person name="Heller A."/>
            <person name="Higgins H."/>
            <person name="Honan T."/>
            <person name="Horn A."/>
            <person name="Houde N."/>
            <person name="Hughes L."/>
            <person name="Hulme W."/>
            <person name="Husby E."/>
            <person name="Iliev I."/>
            <person name="Jaffe D."/>
            <person name="Jones C."/>
            <person name="Kamal M."/>
            <person name="Kamat A."/>
            <person name="Kamvysselis M."/>
            <person name="Karlsson E."/>
            <person name="Kells C."/>
            <person name="Kieu A."/>
            <person name="Kisner P."/>
            <person name="Kodira C."/>
            <person name="Kulbokas E."/>
            <person name="Labutti K."/>
            <person name="Lama D."/>
            <person name="Landers T."/>
            <person name="Leger J."/>
            <person name="Levine S."/>
            <person name="Lewis D."/>
            <person name="Lewis T."/>
            <person name="Lindblad-toh K."/>
            <person name="Liu X."/>
            <person name="Lokyitsang T."/>
            <person name="Lokyitsang Y."/>
            <person name="Lucien O."/>
            <person name="Lui A."/>
            <person name="Ma L.J."/>
            <person name="Mabbitt R."/>
            <person name="Macdonald J."/>
            <person name="Maclean C."/>
            <person name="Major J."/>
            <person name="Manning J."/>
            <person name="Marabella R."/>
            <person name="Maru K."/>
            <person name="Matthews C."/>
            <person name="Mauceli E."/>
            <person name="Mccarthy M."/>
            <person name="Mcdonough S."/>
            <person name="Mcghee T."/>
            <person name="Meldrim J."/>
            <person name="Meneus L."/>
            <person name="Mesirov J."/>
            <person name="Mihalev A."/>
            <person name="Mihova T."/>
            <person name="Mikkelsen T."/>
            <person name="Mlenga V."/>
            <person name="Moru K."/>
            <person name="Mozes J."/>
            <person name="Mulrain L."/>
            <person name="Munson G."/>
            <person name="Naylor J."/>
            <person name="Newes C."/>
            <person name="Nguyen C."/>
            <person name="Nguyen N."/>
            <person name="Nguyen T."/>
            <person name="Nicol R."/>
            <person name="Nielsen C."/>
            <person name="Nizzari M."/>
            <person name="Norbu C."/>
            <person name="Norbu N."/>
            <person name="O'donnell P."/>
            <person name="Okoawo O."/>
            <person name="O'leary S."/>
            <person name="Omotosho B."/>
            <person name="O'neill K."/>
            <person name="Osman S."/>
            <person name="Parker S."/>
            <person name="Perrin D."/>
            <person name="Phunkhang P."/>
            <person name="Piqani B."/>
            <person name="Purcell S."/>
            <person name="Rachupka T."/>
            <person name="Ramasamy U."/>
            <person name="Rameau R."/>
            <person name="Ray V."/>
            <person name="Raymond C."/>
            <person name="Retta R."/>
            <person name="Richardson S."/>
            <person name="Rise C."/>
            <person name="Rodriguez J."/>
            <person name="Rogers J."/>
            <person name="Rogov P."/>
            <person name="Rutman M."/>
            <person name="Schupbach R."/>
            <person name="Seaman C."/>
            <person name="Settipalli S."/>
            <person name="Sharpe T."/>
            <person name="Sheridan J."/>
            <person name="Sherpa N."/>
            <person name="Shi J."/>
            <person name="Smirnov S."/>
            <person name="Smith C."/>
            <person name="Sougnez C."/>
            <person name="Spencer B."/>
            <person name="Stalker J."/>
            <person name="Stange-thomann N."/>
            <person name="Stavropoulos S."/>
            <person name="Stetson K."/>
            <person name="Stone C."/>
            <person name="Stone S."/>
            <person name="Stubbs M."/>
            <person name="Talamas J."/>
            <person name="Tchuinga P."/>
            <person name="Tenzing P."/>
            <person name="Tesfaye S."/>
            <person name="Theodore J."/>
            <person name="Thoulutsang Y."/>
            <person name="Topham K."/>
            <person name="Towey S."/>
            <person name="Tsamla T."/>
            <person name="Tsomo N."/>
            <person name="Vallee D."/>
            <person name="Vassiliev H."/>
            <person name="Venkataraman V."/>
            <person name="Vinson J."/>
            <person name="Vo A."/>
            <person name="Wade C."/>
            <person name="Wang S."/>
            <person name="Wangchuk T."/>
            <person name="Wangdi T."/>
            <person name="Whittaker C."/>
            <person name="Wilkinson J."/>
            <person name="Wu Y."/>
            <person name="Wyman D."/>
            <person name="Yadav S."/>
            <person name="Yang S."/>
            <person name="Yang X."/>
            <person name="Yeager S."/>
            <person name="Yee E."/>
            <person name="Young G."/>
            <person name="Zainoun J."/>
            <person name="Zembeck L."/>
            <person name="Zimmer A."/>
            <person name="Zody M."/>
            <person name="Lander E."/>
        </authorList>
    </citation>
    <scope>NUCLEOTIDE SEQUENCE [LARGE SCALE GENOMIC DNA]</scope>
</reference>
<reference evidence="1" key="2">
    <citation type="submission" date="2025-08" db="UniProtKB">
        <authorList>
            <consortium name="Ensembl"/>
        </authorList>
    </citation>
    <scope>IDENTIFICATION</scope>
</reference>
<dbReference type="HOGENOM" id="CLU_1975457_0_0_1"/>
<keyword evidence="2" id="KW-1185">Reference proteome</keyword>
<sequence length="127" mass="14633">MLLNRAASCHQHSKRLYHYWTKFFGTRLSTATVALRVLNRTWDVMNGNTLVWPPSTRFPPNDLVAAELVIVRRKAAETGERLGKYKTLVLHFRRRFTEPGNYRMQATARLREAARANTTFSTPAQGQ</sequence>
<name>H2ZM33_CIOSA</name>
<dbReference type="Proteomes" id="UP000007875">
    <property type="component" value="Unassembled WGS sequence"/>
</dbReference>
<protein>
    <submittedName>
        <fullName evidence="1">Uncharacterized protein</fullName>
    </submittedName>
</protein>
<evidence type="ECO:0000313" key="2">
    <source>
        <dbReference type="Proteomes" id="UP000007875"/>
    </source>
</evidence>
<reference evidence="1" key="3">
    <citation type="submission" date="2025-09" db="UniProtKB">
        <authorList>
            <consortium name="Ensembl"/>
        </authorList>
    </citation>
    <scope>IDENTIFICATION</scope>
</reference>
<proteinExistence type="predicted"/>